<dbReference type="PANTHER" id="PTHR30627">
    <property type="entry name" value="PEPTIDOGLYCAN D,D-TRANSPEPTIDASE"/>
    <property type="match status" value="1"/>
</dbReference>
<dbReference type="Proteomes" id="UP001597083">
    <property type="component" value="Unassembled WGS sequence"/>
</dbReference>
<proteinExistence type="predicted"/>
<dbReference type="Pfam" id="PF00905">
    <property type="entry name" value="Transpeptidase"/>
    <property type="match status" value="1"/>
</dbReference>
<accession>A0ABW3CDL9</accession>
<dbReference type="InterPro" id="IPR012338">
    <property type="entry name" value="Beta-lactam/transpept-like"/>
</dbReference>
<evidence type="ECO:0000259" key="1">
    <source>
        <dbReference type="Pfam" id="PF00905"/>
    </source>
</evidence>
<evidence type="ECO:0000313" key="2">
    <source>
        <dbReference type="EMBL" id="MFD0851642.1"/>
    </source>
</evidence>
<gene>
    <name evidence="2" type="ORF">ACFQ07_05400</name>
</gene>
<dbReference type="InterPro" id="IPR050515">
    <property type="entry name" value="Beta-lactam/transpept"/>
</dbReference>
<feature type="domain" description="Penicillin-binding protein transpeptidase" evidence="1">
    <location>
        <begin position="18"/>
        <end position="173"/>
    </location>
</feature>
<dbReference type="Gene3D" id="3.40.710.10">
    <property type="entry name" value="DD-peptidase/beta-lactamase superfamily"/>
    <property type="match status" value="1"/>
</dbReference>
<dbReference type="InterPro" id="IPR001460">
    <property type="entry name" value="PCN-bd_Tpept"/>
</dbReference>
<dbReference type="EMBL" id="JBHTIR010000656">
    <property type="protein sequence ID" value="MFD0851642.1"/>
    <property type="molecule type" value="Genomic_DNA"/>
</dbReference>
<comment type="caution">
    <text evidence="2">The sequence shown here is derived from an EMBL/GenBank/DDBJ whole genome shotgun (WGS) entry which is preliminary data.</text>
</comment>
<reference evidence="3" key="1">
    <citation type="journal article" date="2019" name="Int. J. Syst. Evol. Microbiol.">
        <title>The Global Catalogue of Microorganisms (GCM) 10K type strain sequencing project: providing services to taxonomists for standard genome sequencing and annotation.</title>
        <authorList>
            <consortium name="The Broad Institute Genomics Platform"/>
            <consortium name="The Broad Institute Genome Sequencing Center for Infectious Disease"/>
            <person name="Wu L."/>
            <person name="Ma J."/>
        </authorList>
    </citation>
    <scope>NUCLEOTIDE SEQUENCE [LARGE SCALE GENOMIC DNA]</scope>
    <source>
        <strain evidence="3">JCM 31696</strain>
    </source>
</reference>
<sequence length="177" mass="18089">AWQRRADQALSGLGVPASIVAVRSATGEVLAVSNHGTKGENRAMEAEYPAGMAFSIISAEALLNTGISQNTKTTCPESVNVGGRTFTNPGKTARGESTLQMNFAHSCATTLASLSGRLNANALIAEAGKFGLGKNWAMSVPAFSGTVPTPKNDAEKAALMLGEGVKVNPLAMALVAG</sequence>
<feature type="non-terminal residue" evidence="2">
    <location>
        <position position="1"/>
    </location>
</feature>
<name>A0ABW3CDL9_9ACTN</name>
<feature type="non-terminal residue" evidence="2">
    <location>
        <position position="177"/>
    </location>
</feature>
<keyword evidence="3" id="KW-1185">Reference proteome</keyword>
<dbReference type="PANTHER" id="PTHR30627:SF24">
    <property type="entry name" value="PENICILLIN-BINDING PROTEIN 4B"/>
    <property type="match status" value="1"/>
</dbReference>
<evidence type="ECO:0000313" key="3">
    <source>
        <dbReference type="Proteomes" id="UP001597083"/>
    </source>
</evidence>
<protein>
    <submittedName>
        <fullName evidence="2">Penicillin-binding transpeptidase domain-containing protein</fullName>
    </submittedName>
</protein>
<organism evidence="2 3">
    <name type="scientific">Actinomadura adrarensis</name>
    <dbReference type="NCBI Taxonomy" id="1819600"/>
    <lineage>
        <taxon>Bacteria</taxon>
        <taxon>Bacillati</taxon>
        <taxon>Actinomycetota</taxon>
        <taxon>Actinomycetes</taxon>
        <taxon>Streptosporangiales</taxon>
        <taxon>Thermomonosporaceae</taxon>
        <taxon>Actinomadura</taxon>
    </lineage>
</organism>
<dbReference type="SUPFAM" id="SSF56601">
    <property type="entry name" value="beta-lactamase/transpeptidase-like"/>
    <property type="match status" value="1"/>
</dbReference>